<dbReference type="PANTHER" id="PTHR39434">
    <property type="match status" value="1"/>
</dbReference>
<gene>
    <name evidence="2" type="ORF">SNEC2469_LOCUS28087</name>
</gene>
<dbReference type="InterPro" id="IPR004360">
    <property type="entry name" value="Glyas_Fos-R_dOase_dom"/>
</dbReference>
<dbReference type="PANTHER" id="PTHR39434:SF1">
    <property type="entry name" value="VOC DOMAIN-CONTAINING PROTEIN"/>
    <property type="match status" value="1"/>
</dbReference>
<name>A0A813ALV6_9DINO</name>
<dbReference type="Pfam" id="PF00903">
    <property type="entry name" value="Glyoxalase"/>
    <property type="match status" value="1"/>
</dbReference>
<dbReference type="EMBL" id="CAJNJA010060243">
    <property type="protein sequence ID" value="CAE7870192.1"/>
    <property type="molecule type" value="Genomic_DNA"/>
</dbReference>
<feature type="domain" description="VOC" evidence="1">
    <location>
        <begin position="9"/>
        <end position="135"/>
    </location>
</feature>
<protein>
    <recommendedName>
        <fullName evidence="1">VOC domain-containing protein</fullName>
    </recommendedName>
</protein>
<dbReference type="OrthoDB" id="2580091at2759"/>
<dbReference type="AlphaFoldDB" id="A0A813ALV6"/>
<dbReference type="InterPro" id="IPR037523">
    <property type="entry name" value="VOC_core"/>
</dbReference>
<keyword evidence="3" id="KW-1185">Reference proteome</keyword>
<dbReference type="Gene3D" id="3.10.180.10">
    <property type="entry name" value="2,3-Dihydroxybiphenyl 1,2-Dioxygenase, domain 1"/>
    <property type="match status" value="1"/>
</dbReference>
<dbReference type="CDD" id="cd08357">
    <property type="entry name" value="VOC_like"/>
    <property type="match status" value="1"/>
</dbReference>
<proteinExistence type="predicted"/>
<organism evidence="2 3">
    <name type="scientific">Symbiodinium necroappetens</name>
    <dbReference type="NCBI Taxonomy" id="1628268"/>
    <lineage>
        <taxon>Eukaryota</taxon>
        <taxon>Sar</taxon>
        <taxon>Alveolata</taxon>
        <taxon>Dinophyceae</taxon>
        <taxon>Suessiales</taxon>
        <taxon>Symbiodiniaceae</taxon>
        <taxon>Symbiodinium</taxon>
    </lineage>
</organism>
<evidence type="ECO:0000259" key="1">
    <source>
        <dbReference type="PROSITE" id="PS51819"/>
    </source>
</evidence>
<reference evidence="2" key="1">
    <citation type="submission" date="2021-02" db="EMBL/GenBank/DDBJ databases">
        <authorList>
            <person name="Dougan E. K."/>
            <person name="Rhodes N."/>
            <person name="Thang M."/>
            <person name="Chan C."/>
        </authorList>
    </citation>
    <scope>NUCLEOTIDE SEQUENCE</scope>
</reference>
<evidence type="ECO:0000313" key="3">
    <source>
        <dbReference type="Proteomes" id="UP000601435"/>
    </source>
</evidence>
<sequence length="144" mass="16232">MSEAATATPPFHLAFPVADLPATRRFYVELLGCRVGREAERWIDFDFFGHQISAHLRPDEVAQARTNEVDGDQVPVRHFGAILEWQAWQSLAERLTAAGTDFIIEPHVRFKGEAGEQATMFFLDPSGNALEFKAFQDPARIFAR</sequence>
<dbReference type="SUPFAM" id="SSF54593">
    <property type="entry name" value="Glyoxalase/Bleomycin resistance protein/Dihydroxybiphenyl dioxygenase"/>
    <property type="match status" value="1"/>
</dbReference>
<dbReference type="InterPro" id="IPR029068">
    <property type="entry name" value="Glyas_Bleomycin-R_OHBP_Dase"/>
</dbReference>
<dbReference type="PROSITE" id="PS51819">
    <property type="entry name" value="VOC"/>
    <property type="match status" value="1"/>
</dbReference>
<dbReference type="Proteomes" id="UP000601435">
    <property type="component" value="Unassembled WGS sequence"/>
</dbReference>
<accession>A0A813ALV6</accession>
<evidence type="ECO:0000313" key="2">
    <source>
        <dbReference type="EMBL" id="CAE7870192.1"/>
    </source>
</evidence>
<comment type="caution">
    <text evidence="2">The sequence shown here is derived from an EMBL/GenBank/DDBJ whole genome shotgun (WGS) entry which is preliminary data.</text>
</comment>